<keyword evidence="4" id="KW-0597">Phosphoprotein</keyword>
<evidence type="ECO:0000256" key="6">
    <source>
        <dbReference type="ARBA" id="ARBA00022741"/>
    </source>
</evidence>
<dbReference type="InterPro" id="IPR008271">
    <property type="entry name" value="Ser/Thr_kinase_AS"/>
</dbReference>
<dbReference type="Pfam" id="PF00069">
    <property type="entry name" value="Pkinase"/>
    <property type="match status" value="1"/>
</dbReference>
<organism evidence="13">
    <name type="scientific">Ditylum brightwellii</name>
    <dbReference type="NCBI Taxonomy" id="49249"/>
    <lineage>
        <taxon>Eukaryota</taxon>
        <taxon>Sar</taxon>
        <taxon>Stramenopiles</taxon>
        <taxon>Ochrophyta</taxon>
        <taxon>Bacillariophyta</taxon>
        <taxon>Mediophyceae</taxon>
        <taxon>Lithodesmiophycidae</taxon>
        <taxon>Lithodesmiales</taxon>
        <taxon>Lithodesmiaceae</taxon>
        <taxon>Ditylum</taxon>
    </lineage>
</organism>
<dbReference type="PROSITE" id="PS00107">
    <property type="entry name" value="PROTEIN_KINASE_ATP"/>
    <property type="match status" value="1"/>
</dbReference>
<feature type="region of interest" description="Disordered" evidence="11">
    <location>
        <begin position="147"/>
        <end position="170"/>
    </location>
</feature>
<dbReference type="FunFam" id="3.30.200.20:FF:000028">
    <property type="entry name" value="Mitogen-activated protein kinase"/>
    <property type="match status" value="1"/>
</dbReference>
<evidence type="ECO:0000256" key="3">
    <source>
        <dbReference type="ARBA" id="ARBA00022527"/>
    </source>
</evidence>
<comment type="similarity">
    <text evidence="10">Belongs to the protein kinase superfamily. Ser/Thr protein kinase family. MAP kinase subfamily.</text>
</comment>
<dbReference type="FunFam" id="1.10.510.10:FF:000013">
    <property type="entry name" value="Mitogen-activated protein kinase"/>
    <property type="match status" value="1"/>
</dbReference>
<feature type="compositionally biased region" description="Low complexity" evidence="11">
    <location>
        <begin position="54"/>
        <end position="72"/>
    </location>
</feature>
<dbReference type="InterPro" id="IPR011009">
    <property type="entry name" value="Kinase-like_dom_sf"/>
</dbReference>
<feature type="compositionally biased region" description="Basic residues" evidence="11">
    <location>
        <begin position="81"/>
        <end position="91"/>
    </location>
</feature>
<dbReference type="PROSITE" id="PS00108">
    <property type="entry name" value="PROTEIN_KINASE_ST"/>
    <property type="match status" value="1"/>
</dbReference>
<dbReference type="InterPro" id="IPR017441">
    <property type="entry name" value="Protein_kinase_ATP_BS"/>
</dbReference>
<protein>
    <recommendedName>
        <fullName evidence="2 10">Mitogen-activated protein kinase</fullName>
        <ecNumber evidence="2 10">2.7.11.24</ecNumber>
    </recommendedName>
</protein>
<dbReference type="PROSITE" id="PS50011">
    <property type="entry name" value="PROTEIN_KINASE_DOM"/>
    <property type="match status" value="1"/>
</dbReference>
<dbReference type="AlphaFoldDB" id="A0A7S1YZX8"/>
<evidence type="ECO:0000256" key="10">
    <source>
        <dbReference type="RuleBase" id="RU361165"/>
    </source>
</evidence>
<feature type="domain" description="Protein kinase" evidence="12">
    <location>
        <begin position="193"/>
        <end position="489"/>
    </location>
</feature>
<accession>A0A7S1YZX8</accession>
<feature type="binding site" evidence="9">
    <location>
        <position position="222"/>
    </location>
    <ligand>
        <name>ATP</name>
        <dbReference type="ChEBI" id="CHEBI:30616"/>
    </ligand>
</feature>
<dbReference type="EC" id="2.7.11.24" evidence="2 10"/>
<dbReference type="Gene3D" id="1.10.510.10">
    <property type="entry name" value="Transferase(Phosphotransferase) domain 1"/>
    <property type="match status" value="1"/>
</dbReference>
<feature type="compositionally biased region" description="Polar residues" evidence="11">
    <location>
        <begin position="1"/>
        <end position="11"/>
    </location>
</feature>
<keyword evidence="5 10" id="KW-0808">Transferase</keyword>
<sequence length="558" mass="63814">MKNFGAPSSSSDKQRDLNFYSENDKGISRTQRSTSSSEDEFSQKSRQSQKHYVKQQQPPKQQHYSQQYHKQQPPLPPPSHHVQRSSQHHHSQHDSRYHQDRSHHSHSLQSRSSRSTEVVGDVDIHQMRGGMGKPSDSEEHTFATATTAEATTSYSLDEASASSEHGDDGIDRSGYTAHSFKAGSHTFTVDTKYSFIRVIGSGAYGVVISANDAKSESKVAIKMVPKAFHDEVDAKRILREIKLLKHLHHENIISILDMMPPTCRHVEDYNDVYIVADLMETDLHRIIYSKQALSIDHVQYFLYQILRALKYLHSANVLHRDLKPSNLLVNSNCDLKVCDFGLARGVLPEEEQGPKSSSLLTEYVVTRWYRAPEIMLACHEYDKPIDVWSVGCIFAELLGRKPFFPGDDYIDQLTLICGKLGKLPEEDFDFITSEKAKRFMRKLPDKAHPSLRRQLPNTPPEALDLLSKMLQIHPRKRITVEEALEHPFMGPLHSPDDEPVAETPFDFSFEDEKLHRVRLQELIWEEVGDFRPHCLPVPPRKDTGHRRTRSGSRKLFTA</sequence>
<feature type="compositionally biased region" description="Basic residues" evidence="11">
    <location>
        <begin position="543"/>
        <end position="552"/>
    </location>
</feature>
<evidence type="ECO:0000256" key="5">
    <source>
        <dbReference type="ARBA" id="ARBA00022679"/>
    </source>
</evidence>
<feature type="region of interest" description="Disordered" evidence="11">
    <location>
        <begin position="1"/>
        <end position="119"/>
    </location>
</feature>
<keyword evidence="10" id="KW-0460">Magnesium</keyword>
<keyword evidence="7 10" id="KW-0418">Kinase</keyword>
<dbReference type="PROSITE" id="PS01351">
    <property type="entry name" value="MAPK"/>
    <property type="match status" value="1"/>
</dbReference>
<evidence type="ECO:0000256" key="8">
    <source>
        <dbReference type="ARBA" id="ARBA00022840"/>
    </source>
</evidence>
<feature type="region of interest" description="Disordered" evidence="11">
    <location>
        <begin position="535"/>
        <end position="558"/>
    </location>
</feature>
<dbReference type="SUPFAM" id="SSF56112">
    <property type="entry name" value="Protein kinase-like (PK-like)"/>
    <property type="match status" value="1"/>
</dbReference>
<evidence type="ECO:0000256" key="9">
    <source>
        <dbReference type="PROSITE-ProRule" id="PRU10141"/>
    </source>
</evidence>
<dbReference type="CDD" id="cd07834">
    <property type="entry name" value="STKc_MAPK"/>
    <property type="match status" value="1"/>
</dbReference>
<feature type="compositionally biased region" description="Basic and acidic residues" evidence="11">
    <location>
        <begin position="92"/>
        <end position="102"/>
    </location>
</feature>
<dbReference type="PANTHER" id="PTHR24055">
    <property type="entry name" value="MITOGEN-ACTIVATED PROTEIN KINASE"/>
    <property type="match status" value="1"/>
</dbReference>
<evidence type="ECO:0000256" key="2">
    <source>
        <dbReference type="ARBA" id="ARBA00012411"/>
    </source>
</evidence>
<evidence type="ECO:0000256" key="1">
    <source>
        <dbReference type="ARBA" id="ARBA00001946"/>
    </source>
</evidence>
<dbReference type="InterPro" id="IPR050117">
    <property type="entry name" value="MAPK"/>
</dbReference>
<gene>
    <name evidence="13" type="ORF">DBRI1063_LOCUS8036</name>
</gene>
<reference evidence="13" key="1">
    <citation type="submission" date="2021-01" db="EMBL/GenBank/DDBJ databases">
        <authorList>
            <person name="Corre E."/>
            <person name="Pelletier E."/>
            <person name="Niang G."/>
            <person name="Scheremetjew M."/>
            <person name="Finn R."/>
            <person name="Kale V."/>
            <person name="Holt S."/>
            <person name="Cochrane G."/>
            <person name="Meng A."/>
            <person name="Brown T."/>
            <person name="Cohen L."/>
        </authorList>
    </citation>
    <scope>NUCLEOTIDE SEQUENCE</scope>
    <source>
        <strain evidence="13">Pop2</strain>
    </source>
</reference>
<evidence type="ECO:0000256" key="4">
    <source>
        <dbReference type="ARBA" id="ARBA00022553"/>
    </source>
</evidence>
<comment type="activity regulation">
    <text evidence="10">Activated by threonine and tyrosine phosphorylation.</text>
</comment>
<dbReference type="Gene3D" id="3.30.200.20">
    <property type="entry name" value="Phosphorylase Kinase, domain 1"/>
    <property type="match status" value="1"/>
</dbReference>
<evidence type="ECO:0000313" key="13">
    <source>
        <dbReference type="EMBL" id="CAD9324383.1"/>
    </source>
</evidence>
<dbReference type="GO" id="GO:0005524">
    <property type="term" value="F:ATP binding"/>
    <property type="evidence" value="ECO:0007669"/>
    <property type="project" value="UniProtKB-UniRule"/>
</dbReference>
<dbReference type="SMART" id="SM00220">
    <property type="entry name" value="S_TKc"/>
    <property type="match status" value="1"/>
</dbReference>
<name>A0A7S1YZX8_9STRA</name>
<keyword evidence="6 9" id="KW-0547">Nucleotide-binding</keyword>
<evidence type="ECO:0000259" key="12">
    <source>
        <dbReference type="PROSITE" id="PS50011"/>
    </source>
</evidence>
<comment type="catalytic activity">
    <reaction evidence="10">
        <text>L-threonyl-[protein] + ATP = O-phospho-L-threonyl-[protein] + ADP + H(+)</text>
        <dbReference type="Rhea" id="RHEA:46608"/>
        <dbReference type="Rhea" id="RHEA-COMP:11060"/>
        <dbReference type="Rhea" id="RHEA-COMP:11605"/>
        <dbReference type="ChEBI" id="CHEBI:15378"/>
        <dbReference type="ChEBI" id="CHEBI:30013"/>
        <dbReference type="ChEBI" id="CHEBI:30616"/>
        <dbReference type="ChEBI" id="CHEBI:61977"/>
        <dbReference type="ChEBI" id="CHEBI:456216"/>
        <dbReference type="EC" id="2.7.11.24"/>
    </reaction>
</comment>
<keyword evidence="3 10" id="KW-0723">Serine/threonine-protein kinase</keyword>
<feature type="compositionally biased region" description="Basic and acidic residues" evidence="11">
    <location>
        <begin position="12"/>
        <end position="27"/>
    </location>
</feature>
<dbReference type="EMBL" id="HBGN01012625">
    <property type="protein sequence ID" value="CAD9324383.1"/>
    <property type="molecule type" value="Transcribed_RNA"/>
</dbReference>
<dbReference type="InterPro" id="IPR003527">
    <property type="entry name" value="MAP_kinase_CS"/>
</dbReference>
<evidence type="ECO:0000256" key="11">
    <source>
        <dbReference type="SAM" id="MobiDB-lite"/>
    </source>
</evidence>
<comment type="cofactor">
    <cofactor evidence="1 10">
        <name>Mg(2+)</name>
        <dbReference type="ChEBI" id="CHEBI:18420"/>
    </cofactor>
</comment>
<dbReference type="InterPro" id="IPR000719">
    <property type="entry name" value="Prot_kinase_dom"/>
</dbReference>
<evidence type="ECO:0000256" key="7">
    <source>
        <dbReference type="ARBA" id="ARBA00022777"/>
    </source>
</evidence>
<keyword evidence="8 9" id="KW-0067">ATP-binding</keyword>
<dbReference type="GO" id="GO:0004707">
    <property type="term" value="F:MAP kinase activity"/>
    <property type="evidence" value="ECO:0007669"/>
    <property type="project" value="UniProtKB-EC"/>
</dbReference>
<proteinExistence type="inferred from homology"/>